<feature type="domain" description="STAS" evidence="2">
    <location>
        <begin position="48"/>
        <end position="141"/>
    </location>
</feature>
<dbReference type="InterPro" id="IPR036513">
    <property type="entry name" value="STAS_dom_sf"/>
</dbReference>
<dbReference type="Gene3D" id="3.30.750.24">
    <property type="entry name" value="STAS domain"/>
    <property type="match status" value="1"/>
</dbReference>
<keyword evidence="4" id="KW-1185">Reference proteome</keyword>
<dbReference type="Proteomes" id="UP001567537">
    <property type="component" value="Unassembled WGS sequence"/>
</dbReference>
<dbReference type="EMBL" id="JAHWZY010000030">
    <property type="protein sequence ID" value="MEZ3181772.1"/>
    <property type="molecule type" value="Genomic_DNA"/>
</dbReference>
<feature type="region of interest" description="Disordered" evidence="1">
    <location>
        <begin position="1"/>
        <end position="32"/>
    </location>
</feature>
<dbReference type="InterPro" id="IPR002645">
    <property type="entry name" value="STAS_dom"/>
</dbReference>
<evidence type="ECO:0000313" key="3">
    <source>
        <dbReference type="EMBL" id="MEZ3181772.1"/>
    </source>
</evidence>
<evidence type="ECO:0000256" key="1">
    <source>
        <dbReference type="SAM" id="MobiDB-lite"/>
    </source>
</evidence>
<evidence type="ECO:0000313" key="4">
    <source>
        <dbReference type="Proteomes" id="UP001567537"/>
    </source>
</evidence>
<name>A0ABV4J4B5_9ACTN</name>
<reference evidence="3 4" key="1">
    <citation type="journal article" date="2021" name="Res Sq">
        <title>Streptomyces Pimoensis sp. nov., Isolated From the Taklimakan Desert in Xinjiang, China.</title>
        <authorList>
            <person name="Zhang P."/>
            <person name="Luo X."/>
            <person name="Luo X."/>
            <person name="Liu Z."/>
            <person name="Xia Z."/>
            <person name="Wan C."/>
            <person name="zhang L."/>
        </authorList>
    </citation>
    <scope>NUCLEOTIDE SEQUENCE [LARGE SCALE GENOMIC DNA]</scope>
    <source>
        <strain evidence="3 4">TRM75549</strain>
    </source>
</reference>
<dbReference type="Pfam" id="PF13466">
    <property type="entry name" value="STAS_2"/>
    <property type="match status" value="1"/>
</dbReference>
<dbReference type="CDD" id="cd07043">
    <property type="entry name" value="STAS_anti-anti-sigma_factors"/>
    <property type="match status" value="1"/>
</dbReference>
<feature type="compositionally biased region" description="Basic residues" evidence="1">
    <location>
        <begin position="1"/>
        <end position="12"/>
    </location>
</feature>
<comment type="caution">
    <text evidence="3">The sequence shown here is derived from an EMBL/GenBank/DDBJ whole genome shotgun (WGS) entry which is preliminary data.</text>
</comment>
<dbReference type="PROSITE" id="PS50801">
    <property type="entry name" value="STAS"/>
    <property type="match status" value="1"/>
</dbReference>
<dbReference type="InterPro" id="IPR058548">
    <property type="entry name" value="MlaB-like_STAS"/>
</dbReference>
<gene>
    <name evidence="3" type="ORF">KYY02_24770</name>
</gene>
<protein>
    <submittedName>
        <fullName evidence="3">STAS domain-containing protein</fullName>
    </submittedName>
</protein>
<dbReference type="SUPFAM" id="SSF52091">
    <property type="entry name" value="SpoIIaa-like"/>
    <property type="match status" value="1"/>
</dbReference>
<dbReference type="PANTHER" id="PTHR33495:SF2">
    <property type="entry name" value="ANTI-SIGMA FACTOR ANTAGONIST TM_1081-RELATED"/>
    <property type="match status" value="1"/>
</dbReference>
<sequence length="141" mass="14947">MTGSGRGRRRRDPRVSLGEAVTGRSSGADGSRSQVLDQSAVVQYEWRGAWVVGARGSYDISSITPLADALGAAAKEHPRVVLDASGIAFADSTLLNLLILTHRAADLRVAAPPRQLQRLLQLTGVDTVLKVRATVEEAATC</sequence>
<accession>A0ABV4J4B5</accession>
<evidence type="ECO:0000259" key="2">
    <source>
        <dbReference type="PROSITE" id="PS50801"/>
    </source>
</evidence>
<organism evidence="3 4">
    <name type="scientific">Streptomyces pimonensis</name>
    <dbReference type="NCBI Taxonomy" id="2860288"/>
    <lineage>
        <taxon>Bacteria</taxon>
        <taxon>Bacillati</taxon>
        <taxon>Actinomycetota</taxon>
        <taxon>Actinomycetes</taxon>
        <taxon>Kitasatosporales</taxon>
        <taxon>Streptomycetaceae</taxon>
        <taxon>Streptomyces</taxon>
    </lineage>
</organism>
<proteinExistence type="predicted"/>
<dbReference type="PANTHER" id="PTHR33495">
    <property type="entry name" value="ANTI-SIGMA FACTOR ANTAGONIST TM_1081-RELATED-RELATED"/>
    <property type="match status" value="1"/>
</dbReference>